<feature type="region of interest" description="Disordered" evidence="1">
    <location>
        <begin position="63"/>
        <end position="121"/>
    </location>
</feature>
<evidence type="ECO:0000313" key="3">
    <source>
        <dbReference type="Proteomes" id="UP000018888"/>
    </source>
</evidence>
<dbReference type="EMBL" id="AUPC02000244">
    <property type="protein sequence ID" value="POG64314.1"/>
    <property type="molecule type" value="Genomic_DNA"/>
</dbReference>
<accession>A0A2H5S3L5</accession>
<organism evidence="2 3">
    <name type="scientific">Rhizophagus irregularis (strain DAOM 181602 / DAOM 197198 / MUCL 43194)</name>
    <name type="common">Arbuscular mycorrhizal fungus</name>
    <name type="synonym">Glomus intraradices</name>
    <dbReference type="NCBI Taxonomy" id="747089"/>
    <lineage>
        <taxon>Eukaryota</taxon>
        <taxon>Fungi</taxon>
        <taxon>Fungi incertae sedis</taxon>
        <taxon>Mucoromycota</taxon>
        <taxon>Glomeromycotina</taxon>
        <taxon>Glomeromycetes</taxon>
        <taxon>Glomerales</taxon>
        <taxon>Glomeraceae</taxon>
        <taxon>Rhizophagus</taxon>
    </lineage>
</organism>
<reference evidence="2 3" key="2">
    <citation type="journal article" date="2018" name="New Phytol.">
        <title>High intraspecific genome diversity in the model arbuscular mycorrhizal symbiont Rhizophagus irregularis.</title>
        <authorList>
            <person name="Chen E.C.H."/>
            <person name="Morin E."/>
            <person name="Beaudet D."/>
            <person name="Noel J."/>
            <person name="Yildirir G."/>
            <person name="Ndikumana S."/>
            <person name="Charron P."/>
            <person name="St-Onge C."/>
            <person name="Giorgi J."/>
            <person name="Kruger M."/>
            <person name="Marton T."/>
            <person name="Ropars J."/>
            <person name="Grigoriev I.V."/>
            <person name="Hainaut M."/>
            <person name="Henrissat B."/>
            <person name="Roux C."/>
            <person name="Martin F."/>
            <person name="Corradi N."/>
        </authorList>
    </citation>
    <scope>NUCLEOTIDE SEQUENCE [LARGE SCALE GENOMIC DNA]</scope>
    <source>
        <strain evidence="2 3">DAOM 197198</strain>
    </source>
</reference>
<sequence length="429" mass="48609">MNLEDNNDNYGYDYDSVEEIRRQIEEDDAIEGIRHQLEEFHINQAKIINAVKKLAKAQYRCSNCDKSSPNSRNCPKKKKKRRRTSKRCKVNLVVDDSDTNSDGSSSSSGESETESSSASEDTIRKIIQSELGVALQEEIKKILSSLPIYMTQACPVRTFPLDTKKQDQQNWQGRRDSSQNKSISSTNPVPVSMNPESDPSESEEDDYLDNSMEIDFVQKKEPKTSIASVKCKIKHLKILAIALDSAAKIPIITENIVKRVKADINKSIKHDLSGIATAPTESIGVIHNLPVILAPSHTIYENFVVVKYLKPMLIFSNPLFKKYRYAIDWNKNELKIFHNGKDLIIPVIMHKIKNKIEMNCVSVTSPALLQGQVDKSTILDCVLQDMDDILKKNMKYEELKEKLYAALKSKAELNDLCERLQAHHSKQLG</sequence>
<comment type="caution">
    <text evidence="2">The sequence shown here is derived from an EMBL/GenBank/DDBJ whole genome shotgun (WGS) entry which is preliminary data.</text>
</comment>
<feature type="compositionally biased region" description="Basic residues" evidence="1">
    <location>
        <begin position="74"/>
        <end position="89"/>
    </location>
</feature>
<feature type="compositionally biased region" description="Basic and acidic residues" evidence="1">
    <location>
        <begin position="162"/>
        <end position="178"/>
    </location>
</feature>
<reference evidence="2 3" key="1">
    <citation type="journal article" date="2013" name="Proc. Natl. Acad. Sci. U.S.A.">
        <title>Genome of an arbuscular mycorrhizal fungus provides insight into the oldest plant symbiosis.</title>
        <authorList>
            <person name="Tisserant E."/>
            <person name="Malbreil M."/>
            <person name="Kuo A."/>
            <person name="Kohler A."/>
            <person name="Symeonidi A."/>
            <person name="Balestrini R."/>
            <person name="Charron P."/>
            <person name="Duensing N."/>
            <person name="Frei Dit Frey N."/>
            <person name="Gianinazzi-Pearson V."/>
            <person name="Gilbert L.B."/>
            <person name="Handa Y."/>
            <person name="Herr J.R."/>
            <person name="Hijri M."/>
            <person name="Koul R."/>
            <person name="Kawaguchi M."/>
            <person name="Krajinski F."/>
            <person name="Lammers P.J."/>
            <person name="Masclaux F.G."/>
            <person name="Murat C."/>
            <person name="Morin E."/>
            <person name="Ndikumana S."/>
            <person name="Pagni M."/>
            <person name="Petitpierre D."/>
            <person name="Requena N."/>
            <person name="Rosikiewicz P."/>
            <person name="Riley R."/>
            <person name="Saito K."/>
            <person name="San Clemente H."/>
            <person name="Shapiro H."/>
            <person name="van Tuinen D."/>
            <person name="Becard G."/>
            <person name="Bonfante P."/>
            <person name="Paszkowski U."/>
            <person name="Shachar-Hill Y.Y."/>
            <person name="Tuskan G.A."/>
            <person name="Young P.W."/>
            <person name="Sanders I.R."/>
            <person name="Henrissat B."/>
            <person name="Rensing S.A."/>
            <person name="Grigoriev I.V."/>
            <person name="Corradi N."/>
            <person name="Roux C."/>
            <person name="Martin F."/>
        </authorList>
    </citation>
    <scope>NUCLEOTIDE SEQUENCE [LARGE SCALE GENOMIC DNA]</scope>
    <source>
        <strain evidence="2 3">DAOM 197198</strain>
    </source>
</reference>
<dbReference type="Proteomes" id="UP000018888">
    <property type="component" value="Unassembled WGS sequence"/>
</dbReference>
<name>A0A2H5S3L5_RHIID</name>
<proteinExistence type="predicted"/>
<dbReference type="AlphaFoldDB" id="A0A2H5S3L5"/>
<dbReference type="Gene3D" id="2.40.70.10">
    <property type="entry name" value="Acid Proteases"/>
    <property type="match status" value="1"/>
</dbReference>
<gene>
    <name evidence="2" type="ORF">GLOIN_2v1783104</name>
</gene>
<feature type="region of interest" description="Disordered" evidence="1">
    <location>
        <begin position="160"/>
        <end position="206"/>
    </location>
</feature>
<dbReference type="VEuPathDB" id="FungiDB:RhiirFUN_007035"/>
<evidence type="ECO:0000256" key="1">
    <source>
        <dbReference type="SAM" id="MobiDB-lite"/>
    </source>
</evidence>
<keyword evidence="3" id="KW-1185">Reference proteome</keyword>
<dbReference type="InterPro" id="IPR021109">
    <property type="entry name" value="Peptidase_aspartic_dom_sf"/>
</dbReference>
<feature type="compositionally biased region" description="Low complexity" evidence="1">
    <location>
        <begin position="100"/>
        <end position="120"/>
    </location>
</feature>
<evidence type="ECO:0000313" key="2">
    <source>
        <dbReference type="EMBL" id="POG64314.1"/>
    </source>
</evidence>
<feature type="compositionally biased region" description="Polar residues" evidence="1">
    <location>
        <begin position="179"/>
        <end position="189"/>
    </location>
</feature>
<protein>
    <submittedName>
        <fullName evidence="2">Uncharacterized protein</fullName>
    </submittedName>
</protein>